<dbReference type="GO" id="GO:0005886">
    <property type="term" value="C:plasma membrane"/>
    <property type="evidence" value="ECO:0007669"/>
    <property type="project" value="InterPro"/>
</dbReference>
<dbReference type="Pfam" id="PF04357">
    <property type="entry name" value="TamB"/>
    <property type="match status" value="1"/>
</dbReference>
<feature type="domain" description="Translocation and assembly module TamB C-terminal" evidence="6">
    <location>
        <begin position="1058"/>
        <end position="1390"/>
    </location>
</feature>
<keyword evidence="4 5" id="KW-0472">Membrane</keyword>
<gene>
    <name evidence="7" type="ORF">FGU71_01880</name>
</gene>
<dbReference type="EMBL" id="VHJK01000001">
    <property type="protein sequence ID" value="TRD10737.1"/>
    <property type="molecule type" value="Genomic_DNA"/>
</dbReference>
<dbReference type="OrthoDB" id="7784409at2"/>
<feature type="transmembrane region" description="Helical" evidence="5">
    <location>
        <begin position="27"/>
        <end position="45"/>
    </location>
</feature>
<name>A0A547P9H9_9SPHN</name>
<organism evidence="7 8">
    <name type="scientific">Erythrobacter insulae</name>
    <dbReference type="NCBI Taxonomy" id="2584124"/>
    <lineage>
        <taxon>Bacteria</taxon>
        <taxon>Pseudomonadati</taxon>
        <taxon>Pseudomonadota</taxon>
        <taxon>Alphaproteobacteria</taxon>
        <taxon>Sphingomonadales</taxon>
        <taxon>Erythrobacteraceae</taxon>
        <taxon>Erythrobacter/Porphyrobacter group</taxon>
        <taxon>Erythrobacter</taxon>
    </lineage>
</organism>
<evidence type="ECO:0000313" key="7">
    <source>
        <dbReference type="EMBL" id="TRD10737.1"/>
    </source>
</evidence>
<dbReference type="Proteomes" id="UP000316343">
    <property type="component" value="Unassembled WGS sequence"/>
</dbReference>
<evidence type="ECO:0000256" key="2">
    <source>
        <dbReference type="ARBA" id="ARBA00022692"/>
    </source>
</evidence>
<protein>
    <submittedName>
        <fullName evidence="7">DUF490 domain-containing protein</fullName>
    </submittedName>
</protein>
<accession>A0A547P9H9</accession>
<evidence type="ECO:0000256" key="5">
    <source>
        <dbReference type="SAM" id="Phobius"/>
    </source>
</evidence>
<dbReference type="PANTHER" id="PTHR36985:SF1">
    <property type="entry name" value="TRANSLOCATION AND ASSEMBLY MODULE SUBUNIT TAMB"/>
    <property type="match status" value="1"/>
</dbReference>
<dbReference type="RefSeq" id="WP_142786999.1">
    <property type="nucleotide sequence ID" value="NZ_VHJK01000001.1"/>
</dbReference>
<sequence>MADPDIIEEDQTEPPARKRKRRWLKRLGWLLAILLAPLLLAAIFLSTPIGKRFLADQIAEVAPASGLRFEVGRIEGDIYGESVLHDVELSDPKGVFLTIPEVELSWRPLSWIWSGIDVRKLSARRGRLERLPELLPGDPDAPFLPDFDIRVDMLEIDRLVLAPGIAGTNAHTVNLTSTIDIRSGRALVDANGTFGASDSIALLLDARPDGDRFDLALDYNAAADGPIAQIAGLNAGYEARIEGEGTWTSWLGHALITREPVGGEARRFAAFQLTNQAGTYGLLGQLTLPFDRATILGRATGDVVSLALNGTLEESTFDGSLAAVSSALDLRGNGALDLAGNRFDDFDASVFMRDPALLGEAVQLRDARLLAVIDGPFRDLRVDHTLNVAELDAGAVILAGLTQAGTATFDGTTFAMPLDAKVDQVTTGNAIIDPELVDGTLTGRLTYAGTRLNSDEARITFPSLNAALALRGDTGSGIYALAGPVNARALALEGIGTVNANAKLVARFGTSIAWSVRANLAGQLDDVTNSSIANVAGEKLKFNGAFGAASGQPIVLRDMVLESERLDARFDSRIVGDTTTLAGSGSHVEYGPFTVDAQLAGDGPRATLVLANPFPAAGLTDVRLGIAPSDNGFAIDTSGGSLLGPFTGSLGLELPAEGATRVAINRLQVYRTNVTGALALGDRGISGDLSLSGGGINGTIALAPGAGGAQGFDLDLKARQASFGGGTPIALAVADIDASGSFADGSSRITADVSGSGLNYGALSIAQFAANAQIVDGRGDVNASIAGRRSDRFMLKLDGDIAPDRIAVFARGEYGGRAITMPRRAVLSAQDGGGWRLAPTQIGFARGYAIVEGATGDNQTSFKAQLSQMPLRLADLVGSELGLGGRLSGIVTWDQIGAAAPIANARVQIDDFTRSGLVLSSTPIDVLAVADLTASSLTVGARLREDNKRLGRLDARVTGLGRGGDLAARIMNGRLDATFAYDGAASSLWRLAAIETFDLTGPISVSAKAVGTLSDPRITGDLASDDLRLQSAVSGTDIDDVTARGRFAGSTLRLTRFAGSTRGGGRVSGSGTIDLSAMSASRGPRIDLRAAATKAQLLNANGLDATITGPLRIVSDGVGGTIAGRVSIDQASWALGIAAEDLSLPTIATREINRRDAVTTASTSADASWRYLINAKAPSRVAVDGMGLDSEWGVDIALRGTVNDPRIGGEARLVRGDYTFAGTRFEMSEGRIAFDVNRPIDPRLNLVAQTSASGTNVTVAITGNAQTPEVAFTSEPALPEEEILSRLLFGGSVTSLSATDALQLGAALTALRGGGGGLDPIGDLRRSIGLDQLRIVSADPALGRGTGVALGKNIGRRAYVEIVTDGRGYSATSVEYRVTSWLALLGTVSTIGRDSVLAEISRDY</sequence>
<evidence type="ECO:0000256" key="1">
    <source>
        <dbReference type="ARBA" id="ARBA00004167"/>
    </source>
</evidence>
<dbReference type="PANTHER" id="PTHR36985">
    <property type="entry name" value="TRANSLOCATION AND ASSEMBLY MODULE SUBUNIT TAMB"/>
    <property type="match status" value="1"/>
</dbReference>
<dbReference type="GO" id="GO:0009306">
    <property type="term" value="P:protein secretion"/>
    <property type="evidence" value="ECO:0007669"/>
    <property type="project" value="InterPro"/>
</dbReference>
<evidence type="ECO:0000256" key="3">
    <source>
        <dbReference type="ARBA" id="ARBA00022989"/>
    </source>
</evidence>
<comment type="subcellular location">
    <subcellularLocation>
        <location evidence="1">Membrane</location>
        <topology evidence="1">Single-pass membrane protein</topology>
    </subcellularLocation>
</comment>
<reference evidence="7 8" key="1">
    <citation type="submission" date="2019-06" db="EMBL/GenBank/DDBJ databases">
        <title>Erythrobacter insulae sp. nov., isolated from a tidal flat.</title>
        <authorList>
            <person name="Yoon J.-H."/>
        </authorList>
    </citation>
    <scope>NUCLEOTIDE SEQUENCE [LARGE SCALE GENOMIC DNA]</scope>
    <source>
        <strain evidence="7 8">JBTF-M21</strain>
    </source>
</reference>
<keyword evidence="8" id="KW-1185">Reference proteome</keyword>
<keyword evidence="3 5" id="KW-1133">Transmembrane helix</keyword>
<comment type="caution">
    <text evidence="7">The sequence shown here is derived from an EMBL/GenBank/DDBJ whole genome shotgun (WGS) entry which is preliminary data.</text>
</comment>
<evidence type="ECO:0000259" key="6">
    <source>
        <dbReference type="Pfam" id="PF04357"/>
    </source>
</evidence>
<keyword evidence="2 5" id="KW-0812">Transmembrane</keyword>
<evidence type="ECO:0000313" key="8">
    <source>
        <dbReference type="Proteomes" id="UP000316343"/>
    </source>
</evidence>
<proteinExistence type="predicted"/>
<dbReference type="InterPro" id="IPR007452">
    <property type="entry name" value="TamB_C"/>
</dbReference>
<evidence type="ECO:0000256" key="4">
    <source>
        <dbReference type="ARBA" id="ARBA00023136"/>
    </source>
</evidence>